<feature type="signal peptide" evidence="1">
    <location>
        <begin position="1"/>
        <end position="21"/>
    </location>
</feature>
<name>A0A9W8K3I2_9AGAR</name>
<reference evidence="2" key="1">
    <citation type="submission" date="2022-07" db="EMBL/GenBank/DDBJ databases">
        <title>Genome Sequence of Agrocybe chaxingu.</title>
        <authorList>
            <person name="Buettner E."/>
        </authorList>
    </citation>
    <scope>NUCLEOTIDE SEQUENCE</scope>
    <source>
        <strain evidence="2">MP-N11</strain>
    </source>
</reference>
<keyword evidence="1" id="KW-0732">Signal</keyword>
<dbReference type="AlphaFoldDB" id="A0A9W8K3I2"/>
<dbReference type="Proteomes" id="UP001148786">
    <property type="component" value="Unassembled WGS sequence"/>
</dbReference>
<gene>
    <name evidence="2" type="ORF">NLJ89_g3688</name>
</gene>
<evidence type="ECO:0000313" key="3">
    <source>
        <dbReference type="Proteomes" id="UP001148786"/>
    </source>
</evidence>
<comment type="caution">
    <text evidence="2">The sequence shown here is derived from an EMBL/GenBank/DDBJ whole genome shotgun (WGS) entry which is preliminary data.</text>
</comment>
<proteinExistence type="predicted"/>
<evidence type="ECO:0000256" key="1">
    <source>
        <dbReference type="SAM" id="SignalP"/>
    </source>
</evidence>
<organism evidence="2 3">
    <name type="scientific">Agrocybe chaxingu</name>
    <dbReference type="NCBI Taxonomy" id="84603"/>
    <lineage>
        <taxon>Eukaryota</taxon>
        <taxon>Fungi</taxon>
        <taxon>Dikarya</taxon>
        <taxon>Basidiomycota</taxon>
        <taxon>Agaricomycotina</taxon>
        <taxon>Agaricomycetes</taxon>
        <taxon>Agaricomycetidae</taxon>
        <taxon>Agaricales</taxon>
        <taxon>Agaricineae</taxon>
        <taxon>Strophariaceae</taxon>
        <taxon>Agrocybe</taxon>
    </lineage>
</organism>
<keyword evidence="3" id="KW-1185">Reference proteome</keyword>
<accession>A0A9W8K3I2</accession>
<dbReference type="EMBL" id="JANKHO010000277">
    <property type="protein sequence ID" value="KAJ3512154.1"/>
    <property type="molecule type" value="Genomic_DNA"/>
</dbReference>
<evidence type="ECO:0000313" key="2">
    <source>
        <dbReference type="EMBL" id="KAJ3512154.1"/>
    </source>
</evidence>
<sequence length="98" mass="10587">MAKFLSTLALFLAFAAGSASALVTPPCNIDQFNVGAVQYHYRSEFHVGTSLECLYTGHFEGFGRPGLLFCTYVYSQATGYSLSHVSDEHCPAPVKVAC</sequence>
<protein>
    <submittedName>
        <fullName evidence="2">Uncharacterized protein</fullName>
    </submittedName>
</protein>
<feature type="chain" id="PRO_5040779817" evidence="1">
    <location>
        <begin position="22"/>
        <end position="98"/>
    </location>
</feature>